<dbReference type="EC" id="2.7.6.1" evidence="1"/>
<protein>
    <recommendedName>
        <fullName evidence="1">ribose-phosphate diphosphokinase</fullName>
        <ecNumber evidence="1">2.7.6.1</ecNumber>
    </recommendedName>
</protein>
<dbReference type="NCBIfam" id="TIGR01251">
    <property type="entry name" value="ribP_PPkin"/>
    <property type="match status" value="1"/>
</dbReference>
<keyword evidence="7" id="KW-0067">ATP-binding</keyword>
<keyword evidence="2" id="KW-0808">Transferase</keyword>
<evidence type="ECO:0000256" key="1">
    <source>
        <dbReference type="ARBA" id="ARBA00013247"/>
    </source>
</evidence>
<dbReference type="PANTHER" id="PTHR10210">
    <property type="entry name" value="RIBOSE-PHOSPHATE DIPHOSPHOKINASE FAMILY MEMBER"/>
    <property type="match status" value="1"/>
</dbReference>
<dbReference type="PANTHER" id="PTHR10210:SF41">
    <property type="entry name" value="RIBOSE-PHOSPHATE PYROPHOSPHOKINASE 1, CHLOROPLASTIC"/>
    <property type="match status" value="1"/>
</dbReference>
<dbReference type="InterPro" id="IPR000836">
    <property type="entry name" value="PRTase_dom"/>
</dbReference>
<evidence type="ECO:0000256" key="9">
    <source>
        <dbReference type="ARBA" id="ARBA00049535"/>
    </source>
</evidence>
<keyword evidence="5" id="KW-0547">Nucleotide-binding</keyword>
<dbReference type="GO" id="GO:0006164">
    <property type="term" value="P:purine nucleotide biosynthetic process"/>
    <property type="evidence" value="ECO:0007669"/>
    <property type="project" value="TreeGrafter"/>
</dbReference>
<dbReference type="InterPro" id="IPR029057">
    <property type="entry name" value="PRTase-like"/>
</dbReference>
<dbReference type="GO" id="GO:0016301">
    <property type="term" value="F:kinase activity"/>
    <property type="evidence" value="ECO:0007669"/>
    <property type="project" value="UniProtKB-KW"/>
</dbReference>
<evidence type="ECO:0000313" key="11">
    <source>
        <dbReference type="EMBL" id="GAP19654.1"/>
    </source>
</evidence>
<evidence type="ECO:0000256" key="6">
    <source>
        <dbReference type="ARBA" id="ARBA00022777"/>
    </source>
</evidence>
<dbReference type="GO" id="GO:0006015">
    <property type="term" value="P:5-phosphoribose 1-diphosphate biosynthetic process"/>
    <property type="evidence" value="ECO:0007669"/>
    <property type="project" value="TreeGrafter"/>
</dbReference>
<dbReference type="GO" id="GO:0000287">
    <property type="term" value="F:magnesium ion binding"/>
    <property type="evidence" value="ECO:0007669"/>
    <property type="project" value="InterPro"/>
</dbReference>
<dbReference type="EMBL" id="DF967975">
    <property type="protein sequence ID" value="GAP19654.1"/>
    <property type="molecule type" value="Genomic_DNA"/>
</dbReference>
<accession>A0A0N0RD80</accession>
<evidence type="ECO:0000256" key="2">
    <source>
        <dbReference type="ARBA" id="ARBA00022679"/>
    </source>
</evidence>
<gene>
    <name evidence="11" type="ORF">LSAC_03564</name>
</gene>
<dbReference type="SMART" id="SM01400">
    <property type="entry name" value="Pribosyltran_N"/>
    <property type="match status" value="1"/>
</dbReference>
<evidence type="ECO:0000256" key="4">
    <source>
        <dbReference type="ARBA" id="ARBA00022727"/>
    </source>
</evidence>
<dbReference type="FunFam" id="3.40.50.2020:FF:000007">
    <property type="entry name" value="Ribose-phosphate pyrophosphokinase"/>
    <property type="match status" value="1"/>
</dbReference>
<sequence length="330" mass="36369">MPVSFGRHERMMYGDIKLYSGTASPDLTARVANYIGLPVCEQDVICFPNDNLFIKLHSSVRGQDCFIIQTTSPPVHRNLMELLITLQTLRLDSAARVTAVVPYLCYARSDKKDQPRVPITARLVADMIEVAGADRYITLDLHAGQIQGFFSIPGDVLTAFHILVDYLASIQPRMHKPAIVTADLGFAKKARNFAAGLHVPMAFIEKRRVANDSKAQALNLVGDVFERDVIIVDDEVDSGGSITQAVNLVKQYGARDVYVVFVHPMLSLNASERLAALPVREFITTDTIPIPPEKAVHFGNRLRVLSVASLLGEVILRANAGRSVGEMFNE</sequence>
<reference evidence="11" key="1">
    <citation type="journal article" date="2015" name="Genome Announc.">
        <title>Draft Genome Sequences of Anaerolinea thermolimosa IMO-1, Bellilinea caldifistulae GOMI-1, Leptolinea tardivitalis YMTK-2, Levilinea saccharolytica KIBI-1, Longilinea arvoryzae KOME-1, Previously Described as Members of the Class Anaerolineae (Chloroflexi).</title>
        <authorList>
            <person name="Matsuura N."/>
            <person name="Tourlousse M.D."/>
            <person name="Ohashi A."/>
            <person name="Hugenholtz P."/>
            <person name="Sekiguchi Y."/>
        </authorList>
    </citation>
    <scope>NUCLEOTIDE SEQUENCE</scope>
    <source>
        <strain evidence="11">KIBI-1</strain>
    </source>
</reference>
<feature type="domain" description="Ribose-phosphate pyrophosphokinase N-terminal" evidence="10">
    <location>
        <begin position="16"/>
        <end position="132"/>
    </location>
</feature>
<dbReference type="GO" id="GO:0004749">
    <property type="term" value="F:ribose phosphate diphosphokinase activity"/>
    <property type="evidence" value="ECO:0007669"/>
    <property type="project" value="UniProtKB-EC"/>
</dbReference>
<evidence type="ECO:0000256" key="5">
    <source>
        <dbReference type="ARBA" id="ARBA00022741"/>
    </source>
</evidence>
<dbReference type="InterPro" id="IPR005946">
    <property type="entry name" value="Rib-P_diPkinase"/>
</dbReference>
<dbReference type="Pfam" id="PF14572">
    <property type="entry name" value="Pribosyl_synth"/>
    <property type="match status" value="1"/>
</dbReference>
<dbReference type="Gene3D" id="3.40.50.2020">
    <property type="match status" value="2"/>
</dbReference>
<dbReference type="GO" id="GO:0002189">
    <property type="term" value="C:ribose phosphate diphosphokinase complex"/>
    <property type="evidence" value="ECO:0007669"/>
    <property type="project" value="TreeGrafter"/>
</dbReference>
<dbReference type="NCBIfam" id="NF002320">
    <property type="entry name" value="PRK01259.1"/>
    <property type="match status" value="1"/>
</dbReference>
<name>A0A0N0RD80_9CHLR</name>
<proteinExistence type="predicted"/>
<dbReference type="AlphaFoldDB" id="A0A0N0RD80"/>
<dbReference type="SUPFAM" id="SSF53271">
    <property type="entry name" value="PRTase-like"/>
    <property type="match status" value="1"/>
</dbReference>
<dbReference type="RefSeq" id="WP_236690971.1">
    <property type="nucleotide sequence ID" value="NZ_BBXZ01000187.1"/>
</dbReference>
<keyword evidence="3" id="KW-0479">Metal-binding</keyword>
<dbReference type="Pfam" id="PF13793">
    <property type="entry name" value="Pribosyltran_N"/>
    <property type="match status" value="1"/>
</dbReference>
<evidence type="ECO:0000256" key="7">
    <source>
        <dbReference type="ARBA" id="ARBA00022840"/>
    </source>
</evidence>
<comment type="catalytic activity">
    <reaction evidence="9">
        <text>D-ribose 5-phosphate + ATP = 5-phospho-alpha-D-ribose 1-diphosphate + AMP + H(+)</text>
        <dbReference type="Rhea" id="RHEA:15609"/>
        <dbReference type="ChEBI" id="CHEBI:15378"/>
        <dbReference type="ChEBI" id="CHEBI:30616"/>
        <dbReference type="ChEBI" id="CHEBI:58017"/>
        <dbReference type="ChEBI" id="CHEBI:78346"/>
        <dbReference type="ChEBI" id="CHEBI:456215"/>
        <dbReference type="EC" id="2.7.6.1"/>
    </reaction>
</comment>
<evidence type="ECO:0000256" key="3">
    <source>
        <dbReference type="ARBA" id="ARBA00022723"/>
    </source>
</evidence>
<dbReference type="GO" id="GO:0005737">
    <property type="term" value="C:cytoplasm"/>
    <property type="evidence" value="ECO:0007669"/>
    <property type="project" value="TreeGrafter"/>
</dbReference>
<dbReference type="CDD" id="cd06223">
    <property type="entry name" value="PRTases_typeI"/>
    <property type="match status" value="1"/>
</dbReference>
<organism evidence="11">
    <name type="scientific">Levilinea saccharolytica</name>
    <dbReference type="NCBI Taxonomy" id="229921"/>
    <lineage>
        <taxon>Bacteria</taxon>
        <taxon>Bacillati</taxon>
        <taxon>Chloroflexota</taxon>
        <taxon>Anaerolineae</taxon>
        <taxon>Anaerolineales</taxon>
        <taxon>Anaerolineaceae</taxon>
        <taxon>Levilinea</taxon>
    </lineage>
</organism>
<evidence type="ECO:0000259" key="10">
    <source>
        <dbReference type="Pfam" id="PF13793"/>
    </source>
</evidence>
<dbReference type="InterPro" id="IPR029099">
    <property type="entry name" value="Pribosyltran_N"/>
</dbReference>
<keyword evidence="6 11" id="KW-0418">Kinase</keyword>
<evidence type="ECO:0000256" key="8">
    <source>
        <dbReference type="ARBA" id="ARBA00022842"/>
    </source>
</evidence>
<keyword evidence="4" id="KW-0545">Nucleotide biosynthesis</keyword>
<keyword evidence="8" id="KW-0460">Magnesium</keyword>
<dbReference type="GO" id="GO:0005524">
    <property type="term" value="F:ATP binding"/>
    <property type="evidence" value="ECO:0007669"/>
    <property type="project" value="UniProtKB-KW"/>
</dbReference>